<dbReference type="GeneID" id="112694630"/>
<organism evidence="2 3">
    <name type="scientific">Sipha flava</name>
    <name type="common">yellow sugarcane aphid</name>
    <dbReference type="NCBI Taxonomy" id="143950"/>
    <lineage>
        <taxon>Eukaryota</taxon>
        <taxon>Metazoa</taxon>
        <taxon>Ecdysozoa</taxon>
        <taxon>Arthropoda</taxon>
        <taxon>Hexapoda</taxon>
        <taxon>Insecta</taxon>
        <taxon>Pterygota</taxon>
        <taxon>Neoptera</taxon>
        <taxon>Paraneoptera</taxon>
        <taxon>Hemiptera</taxon>
        <taxon>Sternorrhyncha</taxon>
        <taxon>Aphidomorpha</taxon>
        <taxon>Aphidoidea</taxon>
        <taxon>Aphididae</taxon>
        <taxon>Sipha</taxon>
    </lineage>
</organism>
<evidence type="ECO:0000256" key="1">
    <source>
        <dbReference type="SAM" id="MobiDB-lite"/>
    </source>
</evidence>
<evidence type="ECO:0000313" key="2">
    <source>
        <dbReference type="Proteomes" id="UP000694846"/>
    </source>
</evidence>
<feature type="region of interest" description="Disordered" evidence="1">
    <location>
        <begin position="68"/>
        <end position="102"/>
    </location>
</feature>
<evidence type="ECO:0000313" key="3">
    <source>
        <dbReference type="RefSeq" id="XP_025425950.1"/>
    </source>
</evidence>
<dbReference type="RefSeq" id="XP_025425950.1">
    <property type="nucleotide sequence ID" value="XM_025570165.1"/>
</dbReference>
<keyword evidence="2" id="KW-1185">Reference proteome</keyword>
<accession>A0A8B8GSB8</accession>
<reference evidence="3" key="1">
    <citation type="submission" date="2025-08" db="UniProtKB">
        <authorList>
            <consortium name="RefSeq"/>
        </authorList>
    </citation>
    <scope>IDENTIFICATION</scope>
    <source>
        <tissue evidence="3">Whole body</tissue>
    </source>
</reference>
<feature type="compositionally biased region" description="Polar residues" evidence="1">
    <location>
        <begin position="421"/>
        <end position="430"/>
    </location>
</feature>
<dbReference type="Proteomes" id="UP000694846">
    <property type="component" value="Unplaced"/>
</dbReference>
<dbReference type="OrthoDB" id="6592692at2759"/>
<feature type="region of interest" description="Disordered" evidence="1">
    <location>
        <begin position="411"/>
        <end position="430"/>
    </location>
</feature>
<name>A0A8B8GSB8_9HEMI</name>
<protein>
    <submittedName>
        <fullName evidence="3">Uncharacterized protein LOC112694630</fullName>
    </submittedName>
</protein>
<feature type="region of interest" description="Disordered" evidence="1">
    <location>
        <begin position="550"/>
        <end position="582"/>
    </location>
</feature>
<proteinExistence type="predicted"/>
<sequence>MEYTMNDIIINESEQSDLSSDSESILNCYIINGTISSDEEIRVINAVNVHIENCTAIEYKRRSTTPVRIEHHRRVNNKQNDDSGDDDYDYDYGGGGGGDSNGGDVFHNKKYDVCTFSSWLRALEQCPNKKVRYEYTQLMILALEYPEPVCPFKDPPPETIDPLEHGVIETSRRFRNREGTATCTPIDTRISNPTITTSVTHNNCRFASSQIIPNVGVQVYYAYSDEPLYKWYIPPQITVPKKGPHAGPLEWERAIAGIMPKWNKLKVENPILLNTQINMDEKKEELASVNGSKISEAKSDRARANEKPDICNVMNIEQQNRNVTENFGWNDASILTGEKIIGAEMCSDYKMDGQVKSQIELDEEAASAFDKLYPGDFRIHVDYSVVDVLVPMNKMISMEAGDKRITKEKQHELCDEKSSSKPRQCSSTTDVCADSKNALRQNAGQESTRLSVDCGPKGIAEAKNRNRKISKLSAHLNDLTVKSQTFKTRKNVDPECPKTIIESPKDELSQRRVSNTNELFDDPESSSGKKCTLQKDLLSTQNEADCIEESSYDGARSLSLNDGKELENSDQDYESLDGPLDL</sequence>
<gene>
    <name evidence="3" type="primary">LOC112694630</name>
</gene>
<dbReference type="AlphaFoldDB" id="A0A8B8GSB8"/>
<feature type="compositionally biased region" description="Gly residues" evidence="1">
    <location>
        <begin position="92"/>
        <end position="101"/>
    </location>
</feature>